<dbReference type="AlphaFoldDB" id="A0A0F7VYS5"/>
<evidence type="ECO:0000313" key="3">
    <source>
        <dbReference type="Proteomes" id="UP000035016"/>
    </source>
</evidence>
<dbReference type="EMBL" id="LFEH01000018">
    <property type="protein sequence ID" value="KMS80629.1"/>
    <property type="molecule type" value="Genomic_DNA"/>
</dbReference>
<keyword evidence="4" id="KW-1185">Reference proteome</keyword>
<evidence type="ECO:0000313" key="1">
    <source>
        <dbReference type="EMBL" id="CQR61946.1"/>
    </source>
</evidence>
<evidence type="ECO:0000313" key="2">
    <source>
        <dbReference type="EMBL" id="KMS80629.1"/>
    </source>
</evidence>
<dbReference type="Proteomes" id="UP000035016">
    <property type="component" value="Chromosome Chromosome"/>
</dbReference>
<dbReference type="Proteomes" id="UP000037274">
    <property type="component" value="Unassembled WGS sequence"/>
</dbReference>
<reference evidence="1 3" key="1">
    <citation type="submission" date="2015-02" db="EMBL/GenBank/DDBJ databases">
        <authorList>
            <person name="Gomez-Escribano P.J."/>
        </authorList>
    </citation>
    <scope>NUCLEOTIDE SEQUENCE [LARGE SCALE GENOMIC DNA]</scope>
    <source>
        <strain evidence="1">C34</strain>
        <strain evidence="3">C34 (DSM 42122 / NRRL B-24963)</strain>
    </source>
</reference>
<organism evidence="1 3">
    <name type="scientific">Streptomyces leeuwenhoekii</name>
    <dbReference type="NCBI Taxonomy" id="1437453"/>
    <lineage>
        <taxon>Bacteria</taxon>
        <taxon>Bacillati</taxon>
        <taxon>Actinomycetota</taxon>
        <taxon>Actinomycetes</taxon>
        <taxon>Kitasatosporales</taxon>
        <taxon>Streptomycetaceae</taxon>
        <taxon>Streptomyces</taxon>
    </lineage>
</organism>
<gene>
    <name evidence="1" type="primary">sle_24850</name>
    <name evidence="2" type="ORF">ACH49_06615</name>
</gene>
<reference evidence="2 4" key="2">
    <citation type="submission" date="2015-06" db="EMBL/GenBank/DDBJ databases">
        <title>Draft genome sequence of Streptomyces leeuwenhoekii C58, which produces the novel lasso peptide, chaxapeptin.</title>
        <authorList>
            <person name="Yi Y."/>
            <person name="Hai D."/>
            <person name="Jaspars M."/>
            <person name="Sheng H."/>
            <person name="Rateb M.E."/>
            <person name="Bull A."/>
            <person name="Goodfellow M."/>
            <person name="Asenjo J.A."/>
            <person name="Ebel R."/>
        </authorList>
    </citation>
    <scope>NUCLEOTIDE SEQUENCE [LARGE SCALE GENOMIC DNA]</scope>
    <source>
        <strain evidence="2 4">C58</strain>
    </source>
</reference>
<evidence type="ECO:0000313" key="4">
    <source>
        <dbReference type="Proteomes" id="UP000037274"/>
    </source>
</evidence>
<dbReference type="KEGG" id="sle:sle_24850"/>
<dbReference type="PATRIC" id="fig|1437453.5.peg.1864"/>
<accession>A0A0F7VYS5</accession>
<sequence>MSDMPELWKVVIALEATAEQKDALVDRFVDAICPDPNHEGWCDTPWAVDVIEGASLSPDEQERLWDKIKDTMEG</sequence>
<dbReference type="EMBL" id="LN831790">
    <property type="protein sequence ID" value="CQR61946.1"/>
    <property type="molecule type" value="Genomic_DNA"/>
</dbReference>
<protein>
    <submittedName>
        <fullName evidence="1">Uncharacterized protein</fullName>
    </submittedName>
</protein>
<name>A0A0F7VYS5_STRLW</name>
<proteinExistence type="predicted"/>